<evidence type="ECO:0000259" key="5">
    <source>
        <dbReference type="PROSITE" id="PS50893"/>
    </source>
</evidence>
<comment type="caution">
    <text evidence="6">The sequence shown here is derived from an EMBL/GenBank/DDBJ whole genome shotgun (WGS) entry which is preliminary data.</text>
</comment>
<evidence type="ECO:0000313" key="6">
    <source>
        <dbReference type="EMBL" id="TMQ50597.1"/>
    </source>
</evidence>
<keyword evidence="2" id="KW-0813">Transport</keyword>
<name>A0A538SGU5_UNCEI</name>
<proteinExistence type="inferred from homology"/>
<reference evidence="6 7" key="1">
    <citation type="journal article" date="2019" name="Nat. Microbiol.">
        <title>Mediterranean grassland soil C-N compound turnover is dependent on rainfall and depth, and is mediated by genomically divergent microorganisms.</title>
        <authorList>
            <person name="Diamond S."/>
            <person name="Andeer P.F."/>
            <person name="Li Z."/>
            <person name="Crits-Christoph A."/>
            <person name="Burstein D."/>
            <person name="Anantharaman K."/>
            <person name="Lane K.R."/>
            <person name="Thomas B.C."/>
            <person name="Pan C."/>
            <person name="Northen T.R."/>
            <person name="Banfield J.F."/>
        </authorList>
    </citation>
    <scope>NUCLEOTIDE SEQUENCE [LARGE SCALE GENOMIC DNA]</scope>
    <source>
        <strain evidence="6">WS_1</strain>
    </source>
</reference>
<dbReference type="PROSITE" id="PS50893">
    <property type="entry name" value="ABC_TRANSPORTER_2"/>
    <property type="match status" value="1"/>
</dbReference>
<evidence type="ECO:0000256" key="1">
    <source>
        <dbReference type="ARBA" id="ARBA00005417"/>
    </source>
</evidence>
<dbReference type="GO" id="GO:0016887">
    <property type="term" value="F:ATP hydrolysis activity"/>
    <property type="evidence" value="ECO:0007669"/>
    <property type="project" value="InterPro"/>
</dbReference>
<evidence type="ECO:0000256" key="2">
    <source>
        <dbReference type="ARBA" id="ARBA00022448"/>
    </source>
</evidence>
<dbReference type="SMART" id="SM00382">
    <property type="entry name" value="AAA"/>
    <property type="match status" value="1"/>
</dbReference>
<accession>A0A538SGU5</accession>
<evidence type="ECO:0000256" key="3">
    <source>
        <dbReference type="ARBA" id="ARBA00022741"/>
    </source>
</evidence>
<dbReference type="Gene3D" id="3.40.50.300">
    <property type="entry name" value="P-loop containing nucleotide triphosphate hydrolases"/>
    <property type="match status" value="1"/>
</dbReference>
<dbReference type="EMBL" id="VBOR01000031">
    <property type="protein sequence ID" value="TMQ50597.1"/>
    <property type="molecule type" value="Genomic_DNA"/>
</dbReference>
<sequence>MIEVLDLCKTFHDRKKGDIAAVSNVSFTCSPGRVFGLLGRNGAGKTTTLRMLATILYPTSGTARIDGIDVNENPGEVRKRIGYLSGDTKLYDRLTGRELLTYFGELAGMSPASIAGRIAELQVSFQLADFLDKRVGRMSTGMKQRLSLCRVVLHDPPVLIFDEPTSGLDVMGAREVLRIVLDLKSKGRTIIFSTHIMTEAERICDEIAIIERGSILAKGSVDSLRQSNGGGSLEDVFVSTVDKVFREEAARGEPVRP</sequence>
<gene>
    <name evidence="6" type="ORF">E6K71_02220</name>
</gene>
<dbReference type="Proteomes" id="UP000316292">
    <property type="component" value="Unassembled WGS sequence"/>
</dbReference>
<keyword evidence="3" id="KW-0547">Nucleotide-binding</keyword>
<dbReference type="InterPro" id="IPR003593">
    <property type="entry name" value="AAA+_ATPase"/>
</dbReference>
<dbReference type="Pfam" id="PF00005">
    <property type="entry name" value="ABC_tran"/>
    <property type="match status" value="1"/>
</dbReference>
<evidence type="ECO:0000256" key="4">
    <source>
        <dbReference type="ARBA" id="ARBA00022840"/>
    </source>
</evidence>
<organism evidence="6 7">
    <name type="scientific">Eiseniibacteriota bacterium</name>
    <dbReference type="NCBI Taxonomy" id="2212470"/>
    <lineage>
        <taxon>Bacteria</taxon>
        <taxon>Candidatus Eiseniibacteriota</taxon>
    </lineage>
</organism>
<dbReference type="InterPro" id="IPR003439">
    <property type="entry name" value="ABC_transporter-like_ATP-bd"/>
</dbReference>
<evidence type="ECO:0000313" key="7">
    <source>
        <dbReference type="Proteomes" id="UP000316292"/>
    </source>
</evidence>
<dbReference type="GO" id="GO:0005524">
    <property type="term" value="F:ATP binding"/>
    <property type="evidence" value="ECO:0007669"/>
    <property type="project" value="UniProtKB-KW"/>
</dbReference>
<dbReference type="SUPFAM" id="SSF52540">
    <property type="entry name" value="P-loop containing nucleoside triphosphate hydrolases"/>
    <property type="match status" value="1"/>
</dbReference>
<dbReference type="PANTHER" id="PTHR42711:SF5">
    <property type="entry name" value="ABC TRANSPORTER ATP-BINDING PROTEIN NATA"/>
    <property type="match status" value="1"/>
</dbReference>
<dbReference type="InterPro" id="IPR050763">
    <property type="entry name" value="ABC_transporter_ATP-binding"/>
</dbReference>
<comment type="similarity">
    <text evidence="1">Belongs to the ABC transporter superfamily.</text>
</comment>
<dbReference type="PANTHER" id="PTHR42711">
    <property type="entry name" value="ABC TRANSPORTER ATP-BINDING PROTEIN"/>
    <property type="match status" value="1"/>
</dbReference>
<feature type="domain" description="ABC transporter" evidence="5">
    <location>
        <begin position="2"/>
        <end position="237"/>
    </location>
</feature>
<keyword evidence="4 6" id="KW-0067">ATP-binding</keyword>
<protein>
    <submittedName>
        <fullName evidence="6">ATP-binding cassette domain-containing protein</fullName>
    </submittedName>
</protein>
<dbReference type="AlphaFoldDB" id="A0A538SGU5"/>
<dbReference type="InterPro" id="IPR027417">
    <property type="entry name" value="P-loop_NTPase"/>
</dbReference>